<comment type="function">
    <text evidence="6">Binds to the catalytic subunit of the cyclin dependent kinases and is essential for their biological function.</text>
</comment>
<keyword evidence="3 6" id="KW-0131">Cell cycle</keyword>
<dbReference type="FunFam" id="3.30.170.10:FF:000001">
    <property type="entry name" value="Cyclin-dependent kinases regulatory subunit"/>
    <property type="match status" value="1"/>
</dbReference>
<evidence type="ECO:0000256" key="5">
    <source>
        <dbReference type="ARBA" id="ARBA00068939"/>
    </source>
</evidence>
<proteinExistence type="inferred from homology"/>
<evidence type="ECO:0000256" key="3">
    <source>
        <dbReference type="ARBA" id="ARBA00023306"/>
    </source>
</evidence>
<evidence type="ECO:0000313" key="8">
    <source>
        <dbReference type="WBParaSite" id="SMUV_0000336901-mRNA-1"/>
    </source>
</evidence>
<dbReference type="GO" id="GO:0051301">
    <property type="term" value="P:cell division"/>
    <property type="evidence" value="ECO:0007669"/>
    <property type="project" value="UniProtKB-UniRule"/>
</dbReference>
<evidence type="ECO:0000256" key="6">
    <source>
        <dbReference type="RuleBase" id="RU311113"/>
    </source>
</evidence>
<dbReference type="PRINTS" id="PR00296">
    <property type="entry name" value="CYCLINKINASE"/>
</dbReference>
<dbReference type="Proteomes" id="UP000046393">
    <property type="component" value="Unplaced"/>
</dbReference>
<protein>
    <recommendedName>
        <fullName evidence="5 6">Cyclin-dependent kinases regulatory subunit</fullName>
    </recommendedName>
</protein>
<dbReference type="PANTHER" id="PTHR23415">
    <property type="entry name" value="CYCLIN-DEPENDENT KINASES REGULATORY SUBUNIT/60S RIBOSOME SUBUNIT BIOGENESIS PROTEIN NIP7"/>
    <property type="match status" value="1"/>
</dbReference>
<comment type="subunit">
    <text evidence="4">Forms a homohexamer that can probably bind six kinase subunits. Interacts with cdk-1.</text>
</comment>
<evidence type="ECO:0000256" key="2">
    <source>
        <dbReference type="ARBA" id="ARBA00022618"/>
    </source>
</evidence>
<dbReference type="WBParaSite" id="SMUV_0000336901-mRNA-1">
    <property type="protein sequence ID" value="SMUV_0000336901-mRNA-1"/>
    <property type="gene ID" value="SMUV_0000336901"/>
</dbReference>
<dbReference type="AlphaFoldDB" id="A0A0N5AGC7"/>
<organism evidence="7 8">
    <name type="scientific">Syphacia muris</name>
    <dbReference type="NCBI Taxonomy" id="451379"/>
    <lineage>
        <taxon>Eukaryota</taxon>
        <taxon>Metazoa</taxon>
        <taxon>Ecdysozoa</taxon>
        <taxon>Nematoda</taxon>
        <taxon>Chromadorea</taxon>
        <taxon>Rhabditida</taxon>
        <taxon>Spirurina</taxon>
        <taxon>Oxyuridomorpha</taxon>
        <taxon>Oxyuroidea</taxon>
        <taxon>Oxyuridae</taxon>
        <taxon>Syphacia</taxon>
    </lineage>
</organism>
<evidence type="ECO:0000256" key="1">
    <source>
        <dbReference type="ARBA" id="ARBA00007782"/>
    </source>
</evidence>
<dbReference type="InterPro" id="IPR036858">
    <property type="entry name" value="Cyclin-dep_kinase_reg-sub_sf"/>
</dbReference>
<dbReference type="Pfam" id="PF01111">
    <property type="entry name" value="CKS"/>
    <property type="match status" value="1"/>
</dbReference>
<dbReference type="STRING" id="451379.A0A0N5AGC7"/>
<accession>A0A0N5AGC7</accession>
<dbReference type="SMART" id="SM01084">
    <property type="entry name" value="CKS"/>
    <property type="match status" value="1"/>
</dbReference>
<evidence type="ECO:0000313" key="7">
    <source>
        <dbReference type="Proteomes" id="UP000046393"/>
    </source>
</evidence>
<name>A0A0N5AGC7_9BILA</name>
<comment type="similarity">
    <text evidence="1 6">Belongs to the CKS family.</text>
</comment>
<dbReference type="Gene3D" id="3.30.170.10">
    <property type="entry name" value="Cyclin-dependent kinase, regulatory subunit"/>
    <property type="match status" value="1"/>
</dbReference>
<dbReference type="GO" id="GO:0016538">
    <property type="term" value="F:cyclin-dependent protein serine/threonine kinase regulator activity"/>
    <property type="evidence" value="ECO:0007669"/>
    <property type="project" value="InterPro"/>
</dbReference>
<reference evidence="8" key="1">
    <citation type="submission" date="2017-02" db="UniProtKB">
        <authorList>
            <consortium name="WormBaseParasite"/>
        </authorList>
    </citation>
    <scope>IDENTIFICATION</scope>
</reference>
<keyword evidence="2 6" id="KW-0132">Cell division</keyword>
<sequence length="80" mass="9669">MSAVGDNGFVYSEKYCDDQYEYRHVHLTQDAVKKIPTTKLMSESQWRRIGVEQSHGWEHYMYHSPEKHILLFRRPLKKKE</sequence>
<dbReference type="PROSITE" id="PS00945">
    <property type="entry name" value="CKS_2"/>
    <property type="match status" value="1"/>
</dbReference>
<dbReference type="InterPro" id="IPR000789">
    <property type="entry name" value="Cyclin-dep_kinase_reg-sub"/>
</dbReference>
<evidence type="ECO:0000256" key="4">
    <source>
        <dbReference type="ARBA" id="ARBA00066120"/>
    </source>
</evidence>
<dbReference type="SUPFAM" id="SSF55637">
    <property type="entry name" value="Cell cycle regulatory proteins"/>
    <property type="match status" value="1"/>
</dbReference>
<keyword evidence="7" id="KW-1185">Reference proteome</keyword>